<evidence type="ECO:0000313" key="3">
    <source>
        <dbReference type="EMBL" id="MFJ3044814.1"/>
    </source>
</evidence>
<dbReference type="RefSeq" id="WP_402698310.1">
    <property type="nucleotide sequence ID" value="NZ_JBIUZV010000002.1"/>
</dbReference>
<dbReference type="Proteomes" id="UP001617427">
    <property type="component" value="Unassembled WGS sequence"/>
</dbReference>
<comment type="similarity">
    <text evidence="1">Belongs to the AHA1 family.</text>
</comment>
<keyword evidence="4" id="KW-1185">Reference proteome</keyword>
<dbReference type="Pfam" id="PF08327">
    <property type="entry name" value="AHSA1"/>
    <property type="match status" value="1"/>
</dbReference>
<evidence type="ECO:0000313" key="4">
    <source>
        <dbReference type="Proteomes" id="UP001617427"/>
    </source>
</evidence>
<dbReference type="InterPro" id="IPR013538">
    <property type="entry name" value="ASHA1/2-like_C"/>
</dbReference>
<name>A0ABW8EVD9_9BURK</name>
<accession>A0ABW8EVD9</accession>
<feature type="domain" description="Activator of Hsp90 ATPase homologue 1/2-like C-terminal" evidence="2">
    <location>
        <begin position="16"/>
        <end position="167"/>
    </location>
</feature>
<sequence>MSDKLSAPFVIERTFAAPRELVYAALTEARHLGQWMCPPGMEMAQCTVDSRVGGAFHYGMKPRGVPNTPTMWGKWTFRELHAFDRIVVVVQFSDAEGGVTRHPMSAEWPLFTLSTTTLTEVAGGTLMRLEWRALNASEVEETVFNASHASMTQGWSGTMASLDEYLKQQQASRPA</sequence>
<proteinExistence type="inferred from homology"/>
<reference evidence="3 4" key="1">
    <citation type="submission" date="2024-10" db="EMBL/GenBank/DDBJ databases">
        <title>The Natural Products Discovery Center: Release of the First 8490 Sequenced Strains for Exploring Actinobacteria Biosynthetic Diversity.</title>
        <authorList>
            <person name="Kalkreuter E."/>
            <person name="Kautsar S.A."/>
            <person name="Yang D."/>
            <person name="Bader C.D."/>
            <person name="Teijaro C.N."/>
            <person name="Fluegel L."/>
            <person name="Davis C.M."/>
            <person name="Simpson J.R."/>
            <person name="Lauterbach L."/>
            <person name="Steele A.D."/>
            <person name="Gui C."/>
            <person name="Meng S."/>
            <person name="Li G."/>
            <person name="Viehrig K."/>
            <person name="Ye F."/>
            <person name="Su P."/>
            <person name="Kiefer A.F."/>
            <person name="Nichols A."/>
            <person name="Cepeda A.J."/>
            <person name="Yan W."/>
            <person name="Fan B."/>
            <person name="Jiang Y."/>
            <person name="Adhikari A."/>
            <person name="Zheng C.-J."/>
            <person name="Schuster L."/>
            <person name="Cowan T.M."/>
            <person name="Smanski M.J."/>
            <person name="Chevrette M.G."/>
            <person name="De Carvalho L.P.S."/>
            <person name="Shen B."/>
        </authorList>
    </citation>
    <scope>NUCLEOTIDE SEQUENCE [LARGE SCALE GENOMIC DNA]</scope>
    <source>
        <strain evidence="3 4">NPDC087045</strain>
    </source>
</reference>
<dbReference type="CDD" id="cd07814">
    <property type="entry name" value="SRPBCC_CalC_Aha1-like"/>
    <property type="match status" value="1"/>
</dbReference>
<evidence type="ECO:0000259" key="2">
    <source>
        <dbReference type="Pfam" id="PF08327"/>
    </source>
</evidence>
<gene>
    <name evidence="3" type="ORF">ACIPEN_03180</name>
</gene>
<dbReference type="InterPro" id="IPR023393">
    <property type="entry name" value="START-like_dom_sf"/>
</dbReference>
<dbReference type="EMBL" id="JBIUZV010000002">
    <property type="protein sequence ID" value="MFJ3044814.1"/>
    <property type="molecule type" value="Genomic_DNA"/>
</dbReference>
<organism evidence="3 4">
    <name type="scientific">Herbaspirillum chlorophenolicum</name>
    <dbReference type="NCBI Taxonomy" id="211589"/>
    <lineage>
        <taxon>Bacteria</taxon>
        <taxon>Pseudomonadati</taxon>
        <taxon>Pseudomonadota</taxon>
        <taxon>Betaproteobacteria</taxon>
        <taxon>Burkholderiales</taxon>
        <taxon>Oxalobacteraceae</taxon>
        <taxon>Herbaspirillum</taxon>
    </lineage>
</organism>
<dbReference type="SUPFAM" id="SSF55961">
    <property type="entry name" value="Bet v1-like"/>
    <property type="match status" value="1"/>
</dbReference>
<comment type="caution">
    <text evidence="3">The sequence shown here is derived from an EMBL/GenBank/DDBJ whole genome shotgun (WGS) entry which is preliminary data.</text>
</comment>
<evidence type="ECO:0000256" key="1">
    <source>
        <dbReference type="ARBA" id="ARBA00006817"/>
    </source>
</evidence>
<dbReference type="Gene3D" id="3.30.530.20">
    <property type="match status" value="1"/>
</dbReference>
<protein>
    <submittedName>
        <fullName evidence="3">SRPBCC domain-containing protein</fullName>
    </submittedName>
</protein>